<dbReference type="CDD" id="cd03674">
    <property type="entry name" value="NUDIX_Hydrolase"/>
    <property type="match status" value="1"/>
</dbReference>
<dbReference type="InterPro" id="IPR015797">
    <property type="entry name" value="NUDIX_hydrolase-like_dom_sf"/>
</dbReference>
<evidence type="ECO:0000313" key="2">
    <source>
        <dbReference type="EMBL" id="MBO3086052.1"/>
    </source>
</evidence>
<dbReference type="Gene3D" id="3.90.79.10">
    <property type="entry name" value="Nucleoside Triphosphate Pyrophosphohydrolase"/>
    <property type="match status" value="1"/>
</dbReference>
<dbReference type="Pfam" id="PF00293">
    <property type="entry name" value="NUDIX"/>
    <property type="match status" value="1"/>
</dbReference>
<name>A0ABS3SJX9_9CELL</name>
<proteinExistence type="predicted"/>
<sequence>MGGRHAREYVPRLAHRPLRAPYAVAVITDVLDAWTPRDPAQASLLAEYRAFVVASGPAATDRSLAPAHLTASCFVLTPDRSRVLLCFHRKGQFWVQLGGHLEPGDASLSAAAYREAREEGGILDLTPGGIQPADLNRHDLSAAFGRCRTHWDVGFVAYAPASSVPVVSVESEQVAWFDVDALPERTPEDFALRLRTVLAELEG</sequence>
<keyword evidence="3" id="KW-1185">Reference proteome</keyword>
<dbReference type="Proteomes" id="UP000678317">
    <property type="component" value="Unassembled WGS sequence"/>
</dbReference>
<organism evidence="2 3">
    <name type="scientific">Cellulomonas fengjieae</name>
    <dbReference type="NCBI Taxonomy" id="2819978"/>
    <lineage>
        <taxon>Bacteria</taxon>
        <taxon>Bacillati</taxon>
        <taxon>Actinomycetota</taxon>
        <taxon>Actinomycetes</taxon>
        <taxon>Micrococcales</taxon>
        <taxon>Cellulomonadaceae</taxon>
        <taxon>Cellulomonas</taxon>
    </lineage>
</organism>
<dbReference type="PROSITE" id="PS51462">
    <property type="entry name" value="NUDIX"/>
    <property type="match status" value="1"/>
</dbReference>
<evidence type="ECO:0000313" key="3">
    <source>
        <dbReference type="Proteomes" id="UP000678317"/>
    </source>
</evidence>
<comment type="caution">
    <text evidence="2">The sequence shown here is derived from an EMBL/GenBank/DDBJ whole genome shotgun (WGS) entry which is preliminary data.</text>
</comment>
<dbReference type="EMBL" id="JAGFBM010000009">
    <property type="protein sequence ID" value="MBO3086052.1"/>
    <property type="molecule type" value="Genomic_DNA"/>
</dbReference>
<gene>
    <name evidence="2" type="ORF">J4035_15525</name>
</gene>
<protein>
    <submittedName>
        <fullName evidence="2">NUDIX domain-containing protein</fullName>
    </submittedName>
</protein>
<feature type="domain" description="Nudix hydrolase" evidence="1">
    <location>
        <begin position="66"/>
        <end position="201"/>
    </location>
</feature>
<evidence type="ECO:0000259" key="1">
    <source>
        <dbReference type="PROSITE" id="PS51462"/>
    </source>
</evidence>
<accession>A0ABS3SJX9</accession>
<dbReference type="SUPFAM" id="SSF55811">
    <property type="entry name" value="Nudix"/>
    <property type="match status" value="1"/>
</dbReference>
<reference evidence="2 3" key="1">
    <citation type="submission" date="2021-03" db="EMBL/GenBank/DDBJ databases">
        <title>novel species in genus Cellulomonas.</title>
        <authorList>
            <person name="Zhang G."/>
        </authorList>
    </citation>
    <scope>NUCLEOTIDE SEQUENCE [LARGE SCALE GENOMIC DNA]</scope>
    <source>
        <strain evidence="3">zg-ZUI188</strain>
    </source>
</reference>
<dbReference type="InterPro" id="IPR000086">
    <property type="entry name" value="NUDIX_hydrolase_dom"/>
</dbReference>